<dbReference type="PROSITE" id="PS00573">
    <property type="entry name" value="PYRIDINE_REDOX_2"/>
    <property type="match status" value="1"/>
</dbReference>
<keyword evidence="1 7" id="KW-0285">Flavoprotein</keyword>
<dbReference type="Pfam" id="PF07992">
    <property type="entry name" value="Pyr_redox_2"/>
    <property type="match status" value="1"/>
</dbReference>
<dbReference type="InterPro" id="IPR023753">
    <property type="entry name" value="FAD/NAD-binding_dom"/>
</dbReference>
<keyword evidence="8" id="KW-0521">NADP</keyword>
<dbReference type="EC" id="1.8.1.9" evidence="7"/>
<accession>A0A3N0AHP1</accession>
<dbReference type="RefSeq" id="WP_123197415.1">
    <property type="nucleotide sequence ID" value="NZ_QICB01000001.1"/>
</dbReference>
<dbReference type="InterPro" id="IPR008255">
    <property type="entry name" value="Pyr_nucl-diS_OxRdtase_2_AS"/>
</dbReference>
<gene>
    <name evidence="10" type="primary">trxB</name>
    <name evidence="10" type="ORF">DMP07_01680</name>
</gene>
<evidence type="ECO:0000256" key="5">
    <source>
        <dbReference type="ARBA" id="ARBA00023284"/>
    </source>
</evidence>
<dbReference type="PANTHER" id="PTHR48105">
    <property type="entry name" value="THIOREDOXIN REDUCTASE 1-RELATED-RELATED"/>
    <property type="match status" value="1"/>
</dbReference>
<dbReference type="InterPro" id="IPR036188">
    <property type="entry name" value="FAD/NAD-bd_sf"/>
</dbReference>
<comment type="subunit">
    <text evidence="7">Homodimer.</text>
</comment>
<dbReference type="OrthoDB" id="109585at2"/>
<feature type="domain" description="FAD/NAD(P)-binding" evidence="9">
    <location>
        <begin position="8"/>
        <end position="298"/>
    </location>
</feature>
<comment type="similarity">
    <text evidence="7">Belongs to the class-II pyridine nucleotide-disulfide oxidoreductase family.</text>
</comment>
<keyword evidence="11" id="KW-1185">Reference proteome</keyword>
<keyword evidence="2 7" id="KW-0274">FAD</keyword>
<keyword evidence="4" id="KW-1015">Disulfide bond</keyword>
<evidence type="ECO:0000256" key="1">
    <source>
        <dbReference type="ARBA" id="ARBA00022630"/>
    </source>
</evidence>
<dbReference type="SUPFAM" id="SSF51905">
    <property type="entry name" value="FAD/NAD(P)-binding domain"/>
    <property type="match status" value="1"/>
</dbReference>
<evidence type="ECO:0000256" key="7">
    <source>
        <dbReference type="RuleBase" id="RU003880"/>
    </source>
</evidence>
<dbReference type="Gene3D" id="3.50.50.60">
    <property type="entry name" value="FAD/NAD(P)-binding domain"/>
    <property type="match status" value="2"/>
</dbReference>
<dbReference type="PRINTS" id="PR00469">
    <property type="entry name" value="PNDRDTASEII"/>
</dbReference>
<evidence type="ECO:0000256" key="8">
    <source>
        <dbReference type="RuleBase" id="RU003881"/>
    </source>
</evidence>
<evidence type="ECO:0000313" key="10">
    <source>
        <dbReference type="EMBL" id="RNL21575.1"/>
    </source>
</evidence>
<evidence type="ECO:0000256" key="3">
    <source>
        <dbReference type="ARBA" id="ARBA00023002"/>
    </source>
</evidence>
<protein>
    <recommendedName>
        <fullName evidence="7">Thioredoxin reductase</fullName>
        <ecNumber evidence="7">1.8.1.9</ecNumber>
    </recommendedName>
</protein>
<evidence type="ECO:0000313" key="11">
    <source>
        <dbReference type="Proteomes" id="UP000267368"/>
    </source>
</evidence>
<proteinExistence type="inferred from homology"/>
<evidence type="ECO:0000256" key="4">
    <source>
        <dbReference type="ARBA" id="ARBA00023157"/>
    </source>
</evidence>
<evidence type="ECO:0000256" key="6">
    <source>
        <dbReference type="ARBA" id="ARBA00048132"/>
    </source>
</evidence>
<name>A0A3N0AHP1_9ACTN</name>
<dbReference type="NCBIfam" id="TIGR01292">
    <property type="entry name" value="TRX_reduct"/>
    <property type="match status" value="1"/>
</dbReference>
<organism evidence="10 11">
    <name type="scientific">Slackia faecicanis</name>
    <dbReference type="NCBI Taxonomy" id="255723"/>
    <lineage>
        <taxon>Bacteria</taxon>
        <taxon>Bacillati</taxon>
        <taxon>Actinomycetota</taxon>
        <taxon>Coriobacteriia</taxon>
        <taxon>Eggerthellales</taxon>
        <taxon>Eggerthellaceae</taxon>
        <taxon>Slackia</taxon>
    </lineage>
</organism>
<keyword evidence="5 7" id="KW-0676">Redox-active center</keyword>
<keyword evidence="3 7" id="KW-0560">Oxidoreductase</keyword>
<evidence type="ECO:0000259" key="9">
    <source>
        <dbReference type="Pfam" id="PF07992"/>
    </source>
</evidence>
<dbReference type="InterPro" id="IPR050097">
    <property type="entry name" value="Ferredoxin-NADP_redctase_2"/>
</dbReference>
<reference evidence="11" key="1">
    <citation type="submission" date="2018-05" db="EMBL/GenBank/DDBJ databases">
        <title>Genome Sequencing of selected type strains of the family Eggerthellaceae.</title>
        <authorList>
            <person name="Danylec N."/>
            <person name="Stoll D.A."/>
            <person name="Doetsch A."/>
            <person name="Huch M."/>
        </authorList>
    </citation>
    <scope>NUCLEOTIDE SEQUENCE [LARGE SCALE GENOMIC DNA]</scope>
    <source>
        <strain evidence="11">DSM 17537</strain>
    </source>
</reference>
<dbReference type="GO" id="GO:0004791">
    <property type="term" value="F:thioredoxin-disulfide reductase (NADPH) activity"/>
    <property type="evidence" value="ECO:0007669"/>
    <property type="project" value="UniProtKB-UniRule"/>
</dbReference>
<sequence length="312" mass="32439">MSTQEKHFDVAVIGQGPAGMTASLYTARSGLSTASFERMGPGGQMTDTEQLDNYPGFADGVSAFELAFAMSGQAARFGAQTVGEEVVELQLDASPKKIVTASGAAYTADAVILAMGAEPRPLGVEREGELAGRGVSYCATCDGGFFRDKAVAVVGGGNTAVGDVLYLARICSEVHLIHRRDALRADAVYTEPLRELSNLTMHLDSVVDALHDEEGKLSGLTLRNVKTDEASEIDVAGMFVAVGTAPKNALLAGAGLELDRGGYVVSDETGKTNIPGVFVAGDLRTKPLRQVSTAVGDGANAAQSAFEFLSLS</sequence>
<dbReference type="AlphaFoldDB" id="A0A3N0AHP1"/>
<comment type="cofactor">
    <cofactor evidence="8">
        <name>FAD</name>
        <dbReference type="ChEBI" id="CHEBI:57692"/>
    </cofactor>
    <text evidence="8">Binds 1 FAD per subunit.</text>
</comment>
<comment type="caution">
    <text evidence="10">The sequence shown here is derived from an EMBL/GenBank/DDBJ whole genome shotgun (WGS) entry which is preliminary data.</text>
</comment>
<dbReference type="GO" id="GO:0019430">
    <property type="term" value="P:removal of superoxide radicals"/>
    <property type="evidence" value="ECO:0007669"/>
    <property type="project" value="UniProtKB-UniRule"/>
</dbReference>
<comment type="catalytic activity">
    <reaction evidence="6 7">
        <text>[thioredoxin]-dithiol + NADP(+) = [thioredoxin]-disulfide + NADPH + H(+)</text>
        <dbReference type="Rhea" id="RHEA:20345"/>
        <dbReference type="Rhea" id="RHEA-COMP:10698"/>
        <dbReference type="Rhea" id="RHEA-COMP:10700"/>
        <dbReference type="ChEBI" id="CHEBI:15378"/>
        <dbReference type="ChEBI" id="CHEBI:29950"/>
        <dbReference type="ChEBI" id="CHEBI:50058"/>
        <dbReference type="ChEBI" id="CHEBI:57783"/>
        <dbReference type="ChEBI" id="CHEBI:58349"/>
        <dbReference type="EC" id="1.8.1.9"/>
    </reaction>
</comment>
<evidence type="ECO:0000256" key="2">
    <source>
        <dbReference type="ARBA" id="ARBA00022827"/>
    </source>
</evidence>
<dbReference type="PRINTS" id="PR00368">
    <property type="entry name" value="FADPNR"/>
</dbReference>
<dbReference type="EMBL" id="QICB01000001">
    <property type="protein sequence ID" value="RNL21575.1"/>
    <property type="molecule type" value="Genomic_DNA"/>
</dbReference>
<dbReference type="Proteomes" id="UP000267368">
    <property type="component" value="Unassembled WGS sequence"/>
</dbReference>
<dbReference type="GO" id="GO:0005737">
    <property type="term" value="C:cytoplasm"/>
    <property type="evidence" value="ECO:0007669"/>
    <property type="project" value="InterPro"/>
</dbReference>
<dbReference type="InterPro" id="IPR005982">
    <property type="entry name" value="Thioredox_Rdtase"/>
</dbReference>